<evidence type="ECO:0000256" key="8">
    <source>
        <dbReference type="ARBA" id="ARBA00023235"/>
    </source>
</evidence>
<dbReference type="CDD" id="cd17920">
    <property type="entry name" value="DEXHc_RecQ"/>
    <property type="match status" value="1"/>
</dbReference>
<comment type="catalytic activity">
    <reaction evidence="9">
        <text>Couples ATP hydrolysis with the unwinding of duplex DNA by translocating in the 3'-5' direction.</text>
        <dbReference type="EC" id="5.6.2.4"/>
    </reaction>
</comment>
<sequence>MQDIHHILKTYWGYEQFRPLQEDIILSVLAGKDTLALLPTGGGKSVCFQVPAMAQDGLCLVITPLIALMKDQVEQLKKRGIPAVAIYSGMNRREIDIALDNCVYGNVKFLYLSPERLLTELFQERVKRMKVSLLAVDEAHCISQWGYDFRPPYLQLTELREALPKVPVIALTATATEQVRQDIQEKLGFKQQNVFVKSFARDNLSYSCLYTEDKTGRLLEILQRMQGQSIVYVRSRRQTVEMARFLQSRRISAAAYHAGLKFEERNAVQAAWIQDKVRVMVATNAFGMGIDKPDVRLVVHLDLPESLEAYYQEAGRAGRDEKYAYAVILYGPSDVADLQRKVEEGHPPVELIRRVYQALANFYQLAVGSGTLSSFDFDLNEFSKSYKLKPLEVHHAIKRLQEEGYVQLNEAYYQPSRLFILLDNMALYEFQVLNPEHDALLRMSLRLYGGEAFTNFIKISEKKLAEQLRVSEQEVRRKLQYLHKLKVLIYEPQHDSPQLVFTKPRQDALSLPLNQKRLNQLRKRAVEQVKEMAHYVETSDRCRTQLLLEYFGEISDKSCRICDYCLAQRKKERAEQEGKELRNKVITLVKEKSYLPKELVQQFEPKHQESITSLIRELVDLGRLKYQESGKLEAVG</sequence>
<dbReference type="InterPro" id="IPR036388">
    <property type="entry name" value="WH-like_DNA-bd_sf"/>
</dbReference>
<evidence type="ECO:0000256" key="11">
    <source>
        <dbReference type="ARBA" id="ARBA00044535"/>
    </source>
</evidence>
<dbReference type="InterPro" id="IPR014001">
    <property type="entry name" value="Helicase_ATP-bd"/>
</dbReference>
<dbReference type="SMART" id="SM00487">
    <property type="entry name" value="DEXDc"/>
    <property type="match status" value="1"/>
</dbReference>
<dbReference type="PANTHER" id="PTHR13710:SF105">
    <property type="entry name" value="ATP-DEPENDENT DNA HELICASE Q1"/>
    <property type="match status" value="1"/>
</dbReference>
<evidence type="ECO:0000313" key="16">
    <source>
        <dbReference type="Proteomes" id="UP001597374"/>
    </source>
</evidence>
<keyword evidence="3" id="KW-0547">Nucleotide-binding</keyword>
<keyword evidence="8" id="KW-0413">Isomerase</keyword>
<keyword evidence="2" id="KW-0479">Metal-binding</keyword>
<dbReference type="EMBL" id="JBHUIM010000001">
    <property type="protein sequence ID" value="MFD2245611.1"/>
    <property type="molecule type" value="Genomic_DNA"/>
</dbReference>
<reference evidence="16" key="1">
    <citation type="journal article" date="2019" name="Int. J. Syst. Evol. Microbiol.">
        <title>The Global Catalogue of Microorganisms (GCM) 10K type strain sequencing project: providing services to taxonomists for standard genome sequencing and annotation.</title>
        <authorList>
            <consortium name="The Broad Institute Genomics Platform"/>
            <consortium name="The Broad Institute Genome Sequencing Center for Infectious Disease"/>
            <person name="Wu L."/>
            <person name="Ma J."/>
        </authorList>
    </citation>
    <scope>NUCLEOTIDE SEQUENCE [LARGE SCALE GENOMIC DNA]</scope>
    <source>
        <strain evidence="16">CGMCC 4.1782</strain>
    </source>
</reference>
<accession>A0ABW5CT98</accession>
<name>A0ABW5CT98_9BACT</name>
<protein>
    <recommendedName>
        <fullName evidence="11">ATP-dependent DNA helicase RecQ</fullName>
        <ecNumber evidence="10">5.6.2.4</ecNumber>
    </recommendedName>
    <alternativeName>
        <fullName evidence="12">DNA 3'-5' helicase RecQ</fullName>
    </alternativeName>
</protein>
<dbReference type="Gene3D" id="1.10.10.10">
    <property type="entry name" value="Winged helix-like DNA-binding domain superfamily/Winged helix DNA-binding domain"/>
    <property type="match status" value="1"/>
</dbReference>
<evidence type="ECO:0000256" key="10">
    <source>
        <dbReference type="ARBA" id="ARBA00034808"/>
    </source>
</evidence>
<comment type="similarity">
    <text evidence="1">Belongs to the helicase family. RecQ subfamily.</text>
</comment>
<dbReference type="Pfam" id="PF00271">
    <property type="entry name" value="Helicase_C"/>
    <property type="match status" value="1"/>
</dbReference>
<evidence type="ECO:0000256" key="6">
    <source>
        <dbReference type="ARBA" id="ARBA00022840"/>
    </source>
</evidence>
<dbReference type="SMART" id="SM00490">
    <property type="entry name" value="HELICc"/>
    <property type="match status" value="1"/>
</dbReference>
<keyword evidence="5 15" id="KW-0347">Helicase</keyword>
<gene>
    <name evidence="15" type="ORF">ACFSKP_05045</name>
</gene>
<dbReference type="NCBIfam" id="TIGR00614">
    <property type="entry name" value="recQ_fam"/>
    <property type="match status" value="1"/>
</dbReference>
<dbReference type="Pfam" id="PF16124">
    <property type="entry name" value="RecQ_Zn_bind"/>
    <property type="match status" value="1"/>
</dbReference>
<dbReference type="InterPro" id="IPR011545">
    <property type="entry name" value="DEAD/DEAH_box_helicase_dom"/>
</dbReference>
<dbReference type="PANTHER" id="PTHR13710">
    <property type="entry name" value="DNA HELICASE RECQ FAMILY MEMBER"/>
    <property type="match status" value="1"/>
</dbReference>
<evidence type="ECO:0000313" key="15">
    <source>
        <dbReference type="EMBL" id="MFD2245611.1"/>
    </source>
</evidence>
<keyword evidence="7" id="KW-0238">DNA-binding</keyword>
<organism evidence="15 16">
    <name type="scientific">Pontibacter ruber</name>
    <dbReference type="NCBI Taxonomy" id="1343895"/>
    <lineage>
        <taxon>Bacteria</taxon>
        <taxon>Pseudomonadati</taxon>
        <taxon>Bacteroidota</taxon>
        <taxon>Cytophagia</taxon>
        <taxon>Cytophagales</taxon>
        <taxon>Hymenobacteraceae</taxon>
        <taxon>Pontibacter</taxon>
    </lineage>
</organism>
<dbReference type="SUPFAM" id="SSF52540">
    <property type="entry name" value="P-loop containing nucleoside triphosphate hydrolases"/>
    <property type="match status" value="1"/>
</dbReference>
<evidence type="ECO:0000259" key="14">
    <source>
        <dbReference type="PROSITE" id="PS51194"/>
    </source>
</evidence>
<evidence type="ECO:0000256" key="1">
    <source>
        <dbReference type="ARBA" id="ARBA00005446"/>
    </source>
</evidence>
<dbReference type="Proteomes" id="UP001597374">
    <property type="component" value="Unassembled WGS sequence"/>
</dbReference>
<keyword evidence="16" id="KW-1185">Reference proteome</keyword>
<evidence type="ECO:0000256" key="9">
    <source>
        <dbReference type="ARBA" id="ARBA00034617"/>
    </source>
</evidence>
<evidence type="ECO:0000256" key="3">
    <source>
        <dbReference type="ARBA" id="ARBA00022741"/>
    </source>
</evidence>
<dbReference type="RefSeq" id="WP_250428853.1">
    <property type="nucleotide sequence ID" value="NZ_JALPRR010000002.1"/>
</dbReference>
<feature type="domain" description="Helicase C-terminal" evidence="14">
    <location>
        <begin position="217"/>
        <end position="360"/>
    </location>
</feature>
<dbReference type="Pfam" id="PF00270">
    <property type="entry name" value="DEAD"/>
    <property type="match status" value="1"/>
</dbReference>
<evidence type="ECO:0000256" key="4">
    <source>
        <dbReference type="ARBA" id="ARBA00022801"/>
    </source>
</evidence>
<proteinExistence type="inferred from homology"/>
<evidence type="ECO:0000256" key="12">
    <source>
        <dbReference type="ARBA" id="ARBA00044550"/>
    </source>
</evidence>
<dbReference type="InterPro" id="IPR027417">
    <property type="entry name" value="P-loop_NTPase"/>
</dbReference>
<dbReference type="Gene3D" id="3.40.50.300">
    <property type="entry name" value="P-loop containing nucleotide triphosphate hydrolases"/>
    <property type="match status" value="2"/>
</dbReference>
<dbReference type="InterPro" id="IPR032284">
    <property type="entry name" value="RecQ_Zn-bd"/>
</dbReference>
<evidence type="ECO:0000259" key="13">
    <source>
        <dbReference type="PROSITE" id="PS51192"/>
    </source>
</evidence>
<dbReference type="InterPro" id="IPR004589">
    <property type="entry name" value="DNA_helicase_ATP-dep_RecQ"/>
</dbReference>
<dbReference type="EC" id="5.6.2.4" evidence="10"/>
<evidence type="ECO:0000256" key="7">
    <source>
        <dbReference type="ARBA" id="ARBA00023125"/>
    </source>
</evidence>
<evidence type="ECO:0000256" key="2">
    <source>
        <dbReference type="ARBA" id="ARBA00022723"/>
    </source>
</evidence>
<dbReference type="GO" id="GO:0004386">
    <property type="term" value="F:helicase activity"/>
    <property type="evidence" value="ECO:0007669"/>
    <property type="project" value="UniProtKB-KW"/>
</dbReference>
<keyword evidence="6" id="KW-0067">ATP-binding</keyword>
<keyword evidence="4" id="KW-0378">Hydrolase</keyword>
<evidence type="ECO:0000256" key="5">
    <source>
        <dbReference type="ARBA" id="ARBA00022806"/>
    </source>
</evidence>
<dbReference type="PROSITE" id="PS51192">
    <property type="entry name" value="HELICASE_ATP_BIND_1"/>
    <property type="match status" value="1"/>
</dbReference>
<feature type="domain" description="Helicase ATP-binding" evidence="13">
    <location>
        <begin position="25"/>
        <end position="193"/>
    </location>
</feature>
<dbReference type="PROSITE" id="PS51194">
    <property type="entry name" value="HELICASE_CTER"/>
    <property type="match status" value="1"/>
</dbReference>
<dbReference type="InterPro" id="IPR001650">
    <property type="entry name" value="Helicase_C-like"/>
</dbReference>
<comment type="caution">
    <text evidence="15">The sequence shown here is derived from an EMBL/GenBank/DDBJ whole genome shotgun (WGS) entry which is preliminary data.</text>
</comment>